<dbReference type="PANTHER" id="PTHR11615">
    <property type="entry name" value="NITRATE, FORMATE, IRON DEHYDROGENASE"/>
    <property type="match status" value="1"/>
</dbReference>
<evidence type="ECO:0000256" key="5">
    <source>
        <dbReference type="ARBA" id="ARBA00023014"/>
    </source>
</evidence>
<dbReference type="InterPro" id="IPR001041">
    <property type="entry name" value="2Fe-2S_ferredoxin-type"/>
</dbReference>
<dbReference type="InterPro" id="IPR049830">
    <property type="entry name" value="HndD"/>
</dbReference>
<evidence type="ECO:0000256" key="2">
    <source>
        <dbReference type="ARBA" id="ARBA00022485"/>
    </source>
</evidence>
<dbReference type="InterPro" id="IPR017896">
    <property type="entry name" value="4Fe4S_Fe-S-bd"/>
</dbReference>
<dbReference type="Pfam" id="PF12838">
    <property type="entry name" value="Fer4_7"/>
    <property type="match status" value="1"/>
</dbReference>
<dbReference type="SMART" id="SM00902">
    <property type="entry name" value="Fe_hyd_SSU"/>
    <property type="match status" value="1"/>
</dbReference>
<dbReference type="Pfam" id="PF13510">
    <property type="entry name" value="Fer2_4"/>
    <property type="match status" value="1"/>
</dbReference>
<dbReference type="SUPFAM" id="SSF54862">
    <property type="entry name" value="4Fe-4S ferredoxins"/>
    <property type="match status" value="1"/>
</dbReference>
<dbReference type="Proteomes" id="UP001519342">
    <property type="component" value="Unassembled WGS sequence"/>
</dbReference>
<dbReference type="InterPro" id="IPR036991">
    <property type="entry name" value="Fe_hydrogenase_ssu_sf"/>
</dbReference>
<dbReference type="Pfam" id="PF02256">
    <property type="entry name" value="Fe_hyd_SSU"/>
    <property type="match status" value="1"/>
</dbReference>
<dbReference type="EMBL" id="JAGGKS010000006">
    <property type="protein sequence ID" value="MBP1926284.1"/>
    <property type="molecule type" value="Genomic_DNA"/>
</dbReference>
<dbReference type="SMART" id="SM00929">
    <property type="entry name" value="NADH-G_4Fe-4S_3"/>
    <property type="match status" value="1"/>
</dbReference>
<dbReference type="InterPro" id="IPR017900">
    <property type="entry name" value="4Fe4S_Fe_S_CS"/>
</dbReference>
<dbReference type="PROSITE" id="PS51839">
    <property type="entry name" value="4FE4S_HC3"/>
    <property type="match status" value="1"/>
</dbReference>
<dbReference type="InterPro" id="IPR003149">
    <property type="entry name" value="Fe_hydrogenase_ssu"/>
</dbReference>
<dbReference type="InterPro" id="IPR000283">
    <property type="entry name" value="NADH_UbQ_OxRdtase_75kDa_su_CS"/>
</dbReference>
<dbReference type="Gene3D" id="3.10.20.740">
    <property type="match status" value="1"/>
</dbReference>
<name>A0ABS4GF27_9FIRM</name>
<dbReference type="Gene3D" id="3.30.70.20">
    <property type="match status" value="1"/>
</dbReference>
<sequence>MDKINMTINGIQVSVPKDYTVLLAAREAGIDIPTLCYLKDINEIAACRVCVVEVDINGVPMRNLPASCVLQVQEGMNVRTNTQRVRNAVRMNVELILANHNRECLTCLRNGTCELQKLCDELGIKDIEYQGEKREAKIDNLSHSIVRDSSKCILCGRCISTCRDVQGIGVLDFVNRGFNTEVAPAFNYSMKDVDCVYCGQCIQACPVAALRERTYIDDVWDAIDDPDKYVVVQTAPAVRASLGEEFGLPVGTRVTGKMVTALKMLGFDKVFDTNFSADLTIMEEGTELLQRVQNGGKLPMITSCSPGWIRYCEMKYPDFLDNLSTCKSPQQMFGAVLKSYYAEKEGIDPKKIVSVSVMPCTSKKTEANRPEMEVDGLRDVDFSITTRELGDMIKQARISFNKLSDGHADNIMGEYTGAGVIFGATGGVMEAALRTVADILTGKDLEQIEYQQVRGIEGVKEASVVLPIGGKDTEVKVAIAHGTKNAAKILDSVRAGEKNYHFIEVMACPGGCVHGGGQSHVSAKKRLDVNPKVNRANALYDEDKSLPIRKSHKNPEVIKLYEDYLKEPNGHLSHKLLHTHYAKRDVYEVSQQDEFDKLLDEIK</sequence>
<dbReference type="InterPro" id="IPR013352">
    <property type="entry name" value="Fe_hydrogenase_subset"/>
</dbReference>
<evidence type="ECO:0000313" key="10">
    <source>
        <dbReference type="Proteomes" id="UP001519342"/>
    </source>
</evidence>
<dbReference type="PROSITE" id="PS51379">
    <property type="entry name" value="4FE4S_FER_2"/>
    <property type="match status" value="2"/>
</dbReference>
<dbReference type="PROSITE" id="PS51085">
    <property type="entry name" value="2FE2S_FER_2"/>
    <property type="match status" value="1"/>
</dbReference>
<keyword evidence="2" id="KW-0004">4Fe-4S</keyword>
<accession>A0ABS4GF27</accession>
<keyword evidence="5" id="KW-0411">Iron-sulfur</keyword>
<dbReference type="Pfam" id="PF10588">
    <property type="entry name" value="NADH-G_4Fe-4S_3"/>
    <property type="match status" value="1"/>
</dbReference>
<dbReference type="SUPFAM" id="SSF54292">
    <property type="entry name" value="2Fe-2S ferredoxin-like"/>
    <property type="match status" value="1"/>
</dbReference>
<dbReference type="NCBIfam" id="NF040763">
    <property type="entry name" value="FeFe_hydrog_A6"/>
    <property type="match status" value="1"/>
</dbReference>
<organism evidence="9 10">
    <name type="scientific">Sedimentibacter acidaminivorans</name>
    <dbReference type="NCBI Taxonomy" id="913099"/>
    <lineage>
        <taxon>Bacteria</taxon>
        <taxon>Bacillati</taxon>
        <taxon>Bacillota</taxon>
        <taxon>Tissierellia</taxon>
        <taxon>Sedimentibacter</taxon>
    </lineage>
</organism>
<keyword evidence="9" id="KW-0560">Oxidoreductase</keyword>
<dbReference type="InterPro" id="IPR009016">
    <property type="entry name" value="Fe_hydrogenase"/>
</dbReference>
<dbReference type="EC" id="1.12.1.3" evidence="9"/>
<dbReference type="PROSITE" id="PS00198">
    <property type="entry name" value="4FE4S_FER_1"/>
    <property type="match status" value="1"/>
</dbReference>
<evidence type="ECO:0000256" key="4">
    <source>
        <dbReference type="ARBA" id="ARBA00023004"/>
    </source>
</evidence>
<dbReference type="SUPFAM" id="SSF53920">
    <property type="entry name" value="Fe-only hydrogenase"/>
    <property type="match status" value="1"/>
</dbReference>
<keyword evidence="10" id="KW-1185">Reference proteome</keyword>
<proteinExistence type="predicted"/>
<evidence type="ECO:0000259" key="6">
    <source>
        <dbReference type="PROSITE" id="PS51085"/>
    </source>
</evidence>
<keyword evidence="3" id="KW-0479">Metal-binding</keyword>
<dbReference type="Pfam" id="PF02906">
    <property type="entry name" value="Fe_hyd_lg_C"/>
    <property type="match status" value="1"/>
</dbReference>
<dbReference type="Gene3D" id="4.10.260.20">
    <property type="entry name" value="Iron hydrogenase, small subunit"/>
    <property type="match status" value="1"/>
</dbReference>
<feature type="domain" description="4Fe-4S ferredoxin-type" evidence="7">
    <location>
        <begin position="182"/>
        <end position="215"/>
    </location>
</feature>
<feature type="domain" description="2Fe-2S ferredoxin-type" evidence="6">
    <location>
        <begin position="2"/>
        <end position="84"/>
    </location>
</feature>
<dbReference type="CDD" id="cd00207">
    <property type="entry name" value="fer2"/>
    <property type="match status" value="1"/>
</dbReference>
<dbReference type="PROSITE" id="PS00641">
    <property type="entry name" value="COMPLEX1_75K_1"/>
    <property type="match status" value="1"/>
</dbReference>
<dbReference type="NCBIfam" id="TIGR02512">
    <property type="entry name" value="FeFe_hydrog_A"/>
    <property type="match status" value="1"/>
</dbReference>
<evidence type="ECO:0000256" key="3">
    <source>
        <dbReference type="ARBA" id="ARBA00022723"/>
    </source>
</evidence>
<dbReference type="InterPro" id="IPR004108">
    <property type="entry name" value="Fe_hydrogenase_lsu_C"/>
</dbReference>
<feature type="domain" description="4Fe-4S ferredoxin-type" evidence="7">
    <location>
        <begin position="143"/>
        <end position="173"/>
    </location>
</feature>
<feature type="domain" description="4Fe-4S His(Cys)3-ligated-type" evidence="8">
    <location>
        <begin position="84"/>
        <end position="123"/>
    </location>
</feature>
<evidence type="ECO:0000256" key="1">
    <source>
        <dbReference type="ARBA" id="ARBA00001966"/>
    </source>
</evidence>
<keyword evidence="4" id="KW-0408">Iron</keyword>
<comment type="cofactor">
    <cofactor evidence="1">
        <name>[4Fe-4S] cluster</name>
        <dbReference type="ChEBI" id="CHEBI:49883"/>
    </cofactor>
</comment>
<dbReference type="Gene3D" id="3.40.50.1780">
    <property type="match status" value="1"/>
</dbReference>
<dbReference type="InterPro" id="IPR019574">
    <property type="entry name" value="NADH_UbQ_OxRdtase_Gsu_4Fe4S-bd"/>
</dbReference>
<dbReference type="GO" id="GO:0050583">
    <property type="term" value="F:hydrogen dehydrogenase (NADP+) activity"/>
    <property type="evidence" value="ECO:0007669"/>
    <property type="project" value="UniProtKB-EC"/>
</dbReference>
<comment type="caution">
    <text evidence="9">The sequence shown here is derived from an EMBL/GenBank/DDBJ whole genome shotgun (WGS) entry which is preliminary data.</text>
</comment>
<evidence type="ECO:0000313" key="9">
    <source>
        <dbReference type="EMBL" id="MBP1926284.1"/>
    </source>
</evidence>
<dbReference type="InterPro" id="IPR050340">
    <property type="entry name" value="Cytosolic_Fe-S_CAF"/>
</dbReference>
<evidence type="ECO:0000259" key="8">
    <source>
        <dbReference type="PROSITE" id="PS51839"/>
    </source>
</evidence>
<protein>
    <submittedName>
        <fullName evidence="9">NADH-quinone oxidoreductase subunit G/NADP-reducing hydrogenase subunit HndD</fullName>
        <ecNumber evidence="9">1.12.1.3</ecNumber>
    </submittedName>
</protein>
<evidence type="ECO:0000259" key="7">
    <source>
        <dbReference type="PROSITE" id="PS51379"/>
    </source>
</evidence>
<dbReference type="InterPro" id="IPR036010">
    <property type="entry name" value="2Fe-2S_ferredoxin-like_sf"/>
</dbReference>
<dbReference type="RefSeq" id="WP_209512021.1">
    <property type="nucleotide sequence ID" value="NZ_JAGGKS010000006.1"/>
</dbReference>
<gene>
    <name evidence="9" type="ORF">J2Z76_002149</name>
</gene>
<dbReference type="Gene3D" id="3.40.950.10">
    <property type="entry name" value="Fe-only Hydrogenase (Larger Subunit), Chain L, domain 3"/>
    <property type="match status" value="1"/>
</dbReference>
<reference evidence="9 10" key="1">
    <citation type="submission" date="2021-03" db="EMBL/GenBank/DDBJ databases">
        <title>Genomic Encyclopedia of Type Strains, Phase IV (KMG-IV): sequencing the most valuable type-strain genomes for metagenomic binning, comparative biology and taxonomic classification.</title>
        <authorList>
            <person name="Goeker M."/>
        </authorList>
    </citation>
    <scope>NUCLEOTIDE SEQUENCE [LARGE SCALE GENOMIC DNA]</scope>
    <source>
        <strain evidence="9 10">DSM 24004</strain>
    </source>
</reference>